<dbReference type="InterPro" id="IPR000795">
    <property type="entry name" value="T_Tr_GTP-bd_dom"/>
</dbReference>
<dbReference type="CDD" id="cd03702">
    <property type="entry name" value="IF2_mtIF2_II"/>
    <property type="match status" value="1"/>
</dbReference>
<dbReference type="NCBIfam" id="TIGR00487">
    <property type="entry name" value="IF-2"/>
    <property type="match status" value="1"/>
</dbReference>
<evidence type="ECO:0000313" key="13">
    <source>
        <dbReference type="Proteomes" id="UP001157974"/>
    </source>
</evidence>
<keyword evidence="4" id="KW-0547">Nucleotide-binding</keyword>
<dbReference type="InterPro" id="IPR023115">
    <property type="entry name" value="TIF_IF2_dom3"/>
</dbReference>
<evidence type="ECO:0000256" key="4">
    <source>
        <dbReference type="ARBA" id="ARBA00022741"/>
    </source>
</evidence>
<feature type="domain" description="Tr-type G" evidence="11">
    <location>
        <begin position="166"/>
        <end position="338"/>
    </location>
</feature>
<evidence type="ECO:0000256" key="2">
    <source>
        <dbReference type="ARBA" id="ARBA00007733"/>
    </source>
</evidence>
<keyword evidence="5" id="KW-0648">Protein biosynthesis</keyword>
<dbReference type="SUPFAM" id="SSF50447">
    <property type="entry name" value="Translation proteins"/>
    <property type="match status" value="2"/>
</dbReference>
<comment type="subcellular location">
    <subcellularLocation>
        <location evidence="1">Mitochondrion</location>
    </subcellularLocation>
</comment>
<dbReference type="InterPro" id="IPR036925">
    <property type="entry name" value="TIF_IF2_dom3_sf"/>
</dbReference>
<dbReference type="SUPFAM" id="SSF52540">
    <property type="entry name" value="P-loop containing nucleoside triphosphate hydrolases"/>
    <property type="match status" value="1"/>
</dbReference>
<dbReference type="CDD" id="cd01887">
    <property type="entry name" value="IF2_eIF5B"/>
    <property type="match status" value="1"/>
</dbReference>
<keyword evidence="8" id="KW-0342">GTP-binding</keyword>
<dbReference type="GO" id="GO:0005525">
    <property type="term" value="F:GTP binding"/>
    <property type="evidence" value="ECO:0007669"/>
    <property type="project" value="UniProtKB-KW"/>
</dbReference>
<dbReference type="CDD" id="cd03692">
    <property type="entry name" value="mtIF2_IVc"/>
    <property type="match status" value="1"/>
</dbReference>
<dbReference type="EMBL" id="JAMWBK010000008">
    <property type="protein sequence ID" value="KAJ8903111.1"/>
    <property type="molecule type" value="Genomic_DNA"/>
</dbReference>
<dbReference type="Pfam" id="PF11987">
    <property type="entry name" value="IF-2"/>
    <property type="match status" value="1"/>
</dbReference>
<sequence>MGRSAWRPKLGKGNARTEEEWLNLKAKRKWATRNHEFKELLDRRKGMSNLPADDVSAFRRPPPVRTPAGDFKRRLRSLHGGTIRVFDNTISIQDFAANLSAPTEDILEAMKYLGEADLSPTSMLSREDAEILASELGCKIVEFKPRLDDRTRTEVADVEVLKSLPRRPPVITVMGHVDHGKTTIIDWLRKSNIVKGEVGGITQSIGSFKVSTRAFDGKKSHLCIIDTPGHAAFQQMRERGANVTDIVLLVVAADDGPLATTLEAINQAKHATIIVAINKIDLPNADVVKTKKKLAEVGVLVEELGGKTQCVEVSAVKGTNMEVLVETISFQADLLDLHADPSAPGEAVCLEAYVDKKTGPMAKAIVRWGTLRPGDIIVCGKTHGRVKFLRDEHGNNLKDAPPSTPALLCGLRECPEAGSDILVVESEREVNKVLRSREEIQSAHVDLGQEEAVPMEERNLPGDLYQTAAVFIIKAVDQGSLEAIHVALQGLEKKGVKMYILSSSVGDVKRGEANIAYRMNATILALGVKTDREVPPLLAEMRGRWKAERAVPGSGVPERAFFAIRNHRVIYRLLEDAENICKMKAITKYRDVVRGTATVLKVFNFGPKIGLILGCRVDDGELTIKAKARVKRGTETVFEGPISSLKIVKDEVMKVSSGTECGVGMTGAELIEEGDVIETFEVVKNDFESLPTILST</sequence>
<gene>
    <name evidence="12" type="ORF">NDN08_006426</name>
</gene>
<dbReference type="InterPro" id="IPR053905">
    <property type="entry name" value="EF-G-like_DII"/>
</dbReference>
<dbReference type="FunFam" id="2.40.30.10:FF:000008">
    <property type="entry name" value="Translation initiation factor IF-2"/>
    <property type="match status" value="1"/>
</dbReference>
<dbReference type="Pfam" id="PF22042">
    <property type="entry name" value="EF-G_D2"/>
    <property type="match status" value="1"/>
</dbReference>
<dbReference type="Proteomes" id="UP001157974">
    <property type="component" value="Unassembled WGS sequence"/>
</dbReference>
<dbReference type="FunFam" id="3.40.50.300:FF:000019">
    <property type="entry name" value="Translation initiation factor IF-2"/>
    <property type="match status" value="1"/>
</dbReference>
<comment type="function">
    <text evidence="9">One of the essential components for the initiation of protein synthesis. Protects formylmethionyl-tRNA from spontaneous hydrolysis and promotes its binding to the 30S ribosomal subunits. Also involved in the hydrolysis of GTP during the formation of the 70S ribosomal complex.</text>
</comment>
<dbReference type="Gene3D" id="3.40.50.300">
    <property type="entry name" value="P-loop containing nucleotide triphosphate hydrolases"/>
    <property type="match status" value="1"/>
</dbReference>
<dbReference type="PANTHER" id="PTHR43381:SF20">
    <property type="entry name" value="TRANSLATION INITIATION FACTOR IF-2, MITOCHONDRIAL"/>
    <property type="match status" value="1"/>
</dbReference>
<evidence type="ECO:0000256" key="8">
    <source>
        <dbReference type="ARBA" id="ARBA00023134"/>
    </source>
</evidence>
<dbReference type="PRINTS" id="PR00315">
    <property type="entry name" value="ELONGATNFCT"/>
</dbReference>
<organism evidence="12 13">
    <name type="scientific">Rhodosorus marinus</name>
    <dbReference type="NCBI Taxonomy" id="101924"/>
    <lineage>
        <taxon>Eukaryota</taxon>
        <taxon>Rhodophyta</taxon>
        <taxon>Stylonematophyceae</taxon>
        <taxon>Stylonematales</taxon>
        <taxon>Stylonemataceae</taxon>
        <taxon>Rhodosorus</taxon>
    </lineage>
</organism>
<evidence type="ECO:0000256" key="5">
    <source>
        <dbReference type="ARBA" id="ARBA00022917"/>
    </source>
</evidence>
<dbReference type="InterPro" id="IPR009000">
    <property type="entry name" value="Transl_B-barrel_sf"/>
</dbReference>
<dbReference type="Pfam" id="PF00009">
    <property type="entry name" value="GTP_EFTU"/>
    <property type="match status" value="1"/>
</dbReference>
<dbReference type="Gene3D" id="2.40.30.10">
    <property type="entry name" value="Translation factors"/>
    <property type="match status" value="2"/>
</dbReference>
<dbReference type="GO" id="GO:0005739">
    <property type="term" value="C:mitochondrion"/>
    <property type="evidence" value="ECO:0007669"/>
    <property type="project" value="UniProtKB-SubCell"/>
</dbReference>
<keyword evidence="7" id="KW-0496">Mitochondrion</keyword>
<evidence type="ECO:0000313" key="12">
    <source>
        <dbReference type="EMBL" id="KAJ8903111.1"/>
    </source>
</evidence>
<evidence type="ECO:0000256" key="1">
    <source>
        <dbReference type="ARBA" id="ARBA00004173"/>
    </source>
</evidence>
<dbReference type="PANTHER" id="PTHR43381">
    <property type="entry name" value="TRANSLATION INITIATION FACTOR IF-2-RELATED"/>
    <property type="match status" value="1"/>
</dbReference>
<dbReference type="InterPro" id="IPR015760">
    <property type="entry name" value="TIF_IF2"/>
</dbReference>
<keyword evidence="13" id="KW-1185">Reference proteome</keyword>
<dbReference type="PROSITE" id="PS51722">
    <property type="entry name" value="G_TR_2"/>
    <property type="match status" value="1"/>
</dbReference>
<dbReference type="InterPro" id="IPR000178">
    <property type="entry name" value="TF_IF2_bacterial-like"/>
</dbReference>
<evidence type="ECO:0000259" key="11">
    <source>
        <dbReference type="PROSITE" id="PS51722"/>
    </source>
</evidence>
<dbReference type="InterPro" id="IPR006847">
    <property type="entry name" value="IF2_N"/>
</dbReference>
<dbReference type="Pfam" id="PF04760">
    <property type="entry name" value="IF2_N"/>
    <property type="match status" value="1"/>
</dbReference>
<dbReference type="GO" id="GO:0003924">
    <property type="term" value="F:GTPase activity"/>
    <property type="evidence" value="ECO:0007669"/>
    <property type="project" value="InterPro"/>
</dbReference>
<protein>
    <recommendedName>
        <fullName evidence="10">Translation initiation factor IF-2, mitochondrial</fullName>
    </recommendedName>
</protein>
<dbReference type="InterPro" id="IPR044145">
    <property type="entry name" value="IF2_II"/>
</dbReference>
<evidence type="ECO:0000256" key="6">
    <source>
        <dbReference type="ARBA" id="ARBA00022946"/>
    </source>
</evidence>
<accession>A0AAV8UKS0</accession>
<proteinExistence type="inferred from homology"/>
<dbReference type="InterPro" id="IPR027417">
    <property type="entry name" value="P-loop_NTPase"/>
</dbReference>
<dbReference type="NCBIfam" id="TIGR00231">
    <property type="entry name" value="small_GTP"/>
    <property type="match status" value="1"/>
</dbReference>
<evidence type="ECO:0000256" key="3">
    <source>
        <dbReference type="ARBA" id="ARBA00022540"/>
    </source>
</evidence>
<keyword evidence="3" id="KW-0396">Initiation factor</keyword>
<dbReference type="GO" id="GO:0003743">
    <property type="term" value="F:translation initiation factor activity"/>
    <property type="evidence" value="ECO:0007669"/>
    <property type="project" value="UniProtKB-KW"/>
</dbReference>
<comment type="similarity">
    <text evidence="2">Belongs to the TRAFAC class translation factor GTPase superfamily. Classic translation factor GTPase family. IF-2 subfamily.</text>
</comment>
<reference evidence="12 13" key="1">
    <citation type="journal article" date="2023" name="Nat. Commun.">
        <title>Origin of minicircular mitochondrial genomes in red algae.</title>
        <authorList>
            <person name="Lee Y."/>
            <person name="Cho C.H."/>
            <person name="Lee Y.M."/>
            <person name="Park S.I."/>
            <person name="Yang J.H."/>
            <person name="West J.A."/>
            <person name="Bhattacharya D."/>
            <person name="Yoon H.S."/>
        </authorList>
    </citation>
    <scope>NUCLEOTIDE SEQUENCE [LARGE SCALE GENOMIC DNA]</scope>
    <source>
        <strain evidence="12 13">CCMP1338</strain>
        <tissue evidence="12">Whole cell</tissue>
    </source>
</reference>
<evidence type="ECO:0000256" key="9">
    <source>
        <dbReference type="ARBA" id="ARBA00025162"/>
    </source>
</evidence>
<dbReference type="InterPro" id="IPR005225">
    <property type="entry name" value="Small_GTP-bd"/>
</dbReference>
<evidence type="ECO:0000256" key="10">
    <source>
        <dbReference type="ARBA" id="ARBA00044200"/>
    </source>
</evidence>
<evidence type="ECO:0000256" key="7">
    <source>
        <dbReference type="ARBA" id="ARBA00023128"/>
    </source>
</evidence>
<name>A0AAV8UKS0_9RHOD</name>
<comment type="caution">
    <text evidence="12">The sequence shown here is derived from an EMBL/GenBank/DDBJ whole genome shotgun (WGS) entry which is preliminary data.</text>
</comment>
<dbReference type="Gene3D" id="3.40.50.10050">
    <property type="entry name" value="Translation initiation factor IF- 2, domain 3"/>
    <property type="match status" value="1"/>
</dbReference>
<dbReference type="AlphaFoldDB" id="A0AAV8UKS0"/>
<keyword evidence="6" id="KW-0809">Transit peptide</keyword>
<dbReference type="SUPFAM" id="SSF52156">
    <property type="entry name" value="Initiation factor IF2/eIF5b, domain 3"/>
    <property type="match status" value="1"/>
</dbReference>